<sequence>MNEQTNENDERYVTLVAEVQPTLRSVVHSLVRQSADVDDVLQETNVVLWRKRAEYDSQRPFLPWACRIAQLQALAFFKRVQNSRMTIFSEELLEIIASETIRQSEQNETPREIALRQCLEKLPQQHRELLDIRYCSNEPVKRVAEKMGRSADALSMTLFRIRKTLHNCIGNILAVEGEE</sequence>
<evidence type="ECO:0000259" key="6">
    <source>
        <dbReference type="Pfam" id="PF08281"/>
    </source>
</evidence>
<comment type="similarity">
    <text evidence="1">Belongs to the sigma-70 factor family. ECF subfamily.</text>
</comment>
<keyword evidence="2" id="KW-0805">Transcription regulation</keyword>
<dbReference type="NCBIfam" id="TIGR02989">
    <property type="entry name" value="Sig-70_gvs1"/>
    <property type="match status" value="1"/>
</dbReference>
<dbReference type="InterPro" id="IPR007627">
    <property type="entry name" value="RNA_pol_sigma70_r2"/>
</dbReference>
<dbReference type="Gene3D" id="1.10.10.10">
    <property type="entry name" value="Winged helix-like DNA-binding domain superfamily/Winged helix DNA-binding domain"/>
    <property type="match status" value="1"/>
</dbReference>
<dbReference type="InterPro" id="IPR039425">
    <property type="entry name" value="RNA_pol_sigma-70-like"/>
</dbReference>
<evidence type="ECO:0000259" key="5">
    <source>
        <dbReference type="Pfam" id="PF04542"/>
    </source>
</evidence>
<dbReference type="InterPro" id="IPR013249">
    <property type="entry name" value="RNA_pol_sigma70_r4_t2"/>
</dbReference>
<accession>A0A3B1D8W6</accession>
<dbReference type="PANTHER" id="PTHR43133">
    <property type="entry name" value="RNA POLYMERASE ECF-TYPE SIGMA FACTO"/>
    <property type="match status" value="1"/>
</dbReference>
<dbReference type="InterPro" id="IPR014284">
    <property type="entry name" value="RNA_pol_sigma-70_dom"/>
</dbReference>
<feature type="domain" description="RNA polymerase sigma factor 70 region 4 type 2" evidence="6">
    <location>
        <begin position="114"/>
        <end position="165"/>
    </location>
</feature>
<evidence type="ECO:0000256" key="4">
    <source>
        <dbReference type="ARBA" id="ARBA00023163"/>
    </source>
</evidence>
<dbReference type="SUPFAM" id="SSF88946">
    <property type="entry name" value="Sigma2 domain of RNA polymerase sigma factors"/>
    <property type="match status" value="1"/>
</dbReference>
<gene>
    <name evidence="7" type="ORF">MNBD_PLANCTO02-1496</name>
</gene>
<dbReference type="EMBL" id="UOGL01000319">
    <property type="protein sequence ID" value="VAX39286.1"/>
    <property type="molecule type" value="Genomic_DNA"/>
</dbReference>
<keyword evidence="4" id="KW-0804">Transcription</keyword>
<evidence type="ECO:0000256" key="1">
    <source>
        <dbReference type="ARBA" id="ARBA00010641"/>
    </source>
</evidence>
<dbReference type="NCBIfam" id="TIGR02937">
    <property type="entry name" value="sigma70-ECF"/>
    <property type="match status" value="1"/>
</dbReference>
<evidence type="ECO:0008006" key="8">
    <source>
        <dbReference type="Google" id="ProtNLM"/>
    </source>
</evidence>
<dbReference type="GO" id="GO:0016987">
    <property type="term" value="F:sigma factor activity"/>
    <property type="evidence" value="ECO:0007669"/>
    <property type="project" value="UniProtKB-KW"/>
</dbReference>
<keyword evidence="3" id="KW-0731">Sigma factor</keyword>
<dbReference type="Pfam" id="PF04542">
    <property type="entry name" value="Sigma70_r2"/>
    <property type="match status" value="1"/>
</dbReference>
<dbReference type="InterPro" id="IPR014331">
    <property type="entry name" value="RNA_pol_sigma70_ECF_RHOBA"/>
</dbReference>
<dbReference type="PANTHER" id="PTHR43133:SF51">
    <property type="entry name" value="RNA POLYMERASE SIGMA FACTOR"/>
    <property type="match status" value="1"/>
</dbReference>
<feature type="domain" description="RNA polymerase sigma-70 region 2" evidence="5">
    <location>
        <begin position="15"/>
        <end position="79"/>
    </location>
</feature>
<dbReference type="InterPro" id="IPR013325">
    <property type="entry name" value="RNA_pol_sigma_r2"/>
</dbReference>
<reference evidence="7" key="1">
    <citation type="submission" date="2018-06" db="EMBL/GenBank/DDBJ databases">
        <authorList>
            <person name="Zhirakovskaya E."/>
        </authorList>
    </citation>
    <scope>NUCLEOTIDE SEQUENCE</scope>
</reference>
<dbReference type="GO" id="GO:0003677">
    <property type="term" value="F:DNA binding"/>
    <property type="evidence" value="ECO:0007669"/>
    <property type="project" value="InterPro"/>
</dbReference>
<evidence type="ECO:0000256" key="3">
    <source>
        <dbReference type="ARBA" id="ARBA00023082"/>
    </source>
</evidence>
<evidence type="ECO:0000313" key="7">
    <source>
        <dbReference type="EMBL" id="VAX39286.1"/>
    </source>
</evidence>
<dbReference type="Gene3D" id="1.10.1740.10">
    <property type="match status" value="1"/>
</dbReference>
<protein>
    <recommendedName>
        <fullName evidence="8">RNA polymerase sigma-70 region 2 domain-containing protein</fullName>
    </recommendedName>
</protein>
<dbReference type="GO" id="GO:0006352">
    <property type="term" value="P:DNA-templated transcription initiation"/>
    <property type="evidence" value="ECO:0007669"/>
    <property type="project" value="InterPro"/>
</dbReference>
<dbReference type="AlphaFoldDB" id="A0A3B1D8W6"/>
<dbReference type="Pfam" id="PF08281">
    <property type="entry name" value="Sigma70_r4_2"/>
    <property type="match status" value="1"/>
</dbReference>
<dbReference type="InterPro" id="IPR013324">
    <property type="entry name" value="RNA_pol_sigma_r3/r4-like"/>
</dbReference>
<name>A0A3B1D8W6_9ZZZZ</name>
<dbReference type="InterPro" id="IPR036388">
    <property type="entry name" value="WH-like_DNA-bd_sf"/>
</dbReference>
<dbReference type="SUPFAM" id="SSF88659">
    <property type="entry name" value="Sigma3 and sigma4 domains of RNA polymerase sigma factors"/>
    <property type="match status" value="1"/>
</dbReference>
<proteinExistence type="inferred from homology"/>
<organism evidence="7">
    <name type="scientific">hydrothermal vent metagenome</name>
    <dbReference type="NCBI Taxonomy" id="652676"/>
    <lineage>
        <taxon>unclassified sequences</taxon>
        <taxon>metagenomes</taxon>
        <taxon>ecological metagenomes</taxon>
    </lineage>
</organism>
<evidence type="ECO:0000256" key="2">
    <source>
        <dbReference type="ARBA" id="ARBA00023015"/>
    </source>
</evidence>